<sequence length="325" mass="36558">MDWVSDNTAGAWLRDRIDEPWRGTMHDVSPRGFPAYARIFHPGFRDRPVDQPWPPLPYRSHEREWEAFQHSAPEIDTENVTWTETARAHGTQMHSEAQWQRLVAPGVIVEHEDKPRDSDGWRYSSPMLGELDPGVLSHLARDLAAHTSIPHDGFVALWEGWGDLVGHLGVTPSRVFYSVTDDDRHNEMLARSISSPIDDAFRKPRWQPGILADEVSRGGRLNLPGRDYVLFRGDISGFTDANWFENVPWRDLEAESAGFAPSAHSPSLVWPADHSWALTSEVDFDSTILAGSSELIRAVCANPDIEALPIAEGSSLQWDADEINQ</sequence>
<proteinExistence type="predicted"/>
<gene>
    <name evidence="1" type="ORF">FHX49_002089</name>
</gene>
<reference evidence="1 2" key="1">
    <citation type="submission" date="2020-08" db="EMBL/GenBank/DDBJ databases">
        <title>Sequencing the genomes of 1000 actinobacteria strains.</title>
        <authorList>
            <person name="Klenk H.-P."/>
        </authorList>
    </citation>
    <scope>NUCLEOTIDE SEQUENCE [LARGE SCALE GENOMIC DNA]</scope>
    <source>
        <strain evidence="1 2">DSM 27099</strain>
    </source>
</reference>
<accession>A0A7W4V4E9</accession>
<evidence type="ECO:0000313" key="2">
    <source>
        <dbReference type="Proteomes" id="UP000529310"/>
    </source>
</evidence>
<dbReference type="RefSeq" id="WP_165140526.1">
    <property type="nucleotide sequence ID" value="NZ_CP049255.1"/>
</dbReference>
<protein>
    <submittedName>
        <fullName evidence="1">Uncharacterized protein</fullName>
    </submittedName>
</protein>
<organism evidence="1 2">
    <name type="scientific">Microbacterium endophyticum</name>
    <dbReference type="NCBI Taxonomy" id="1526412"/>
    <lineage>
        <taxon>Bacteria</taxon>
        <taxon>Bacillati</taxon>
        <taxon>Actinomycetota</taxon>
        <taxon>Actinomycetes</taxon>
        <taxon>Micrococcales</taxon>
        <taxon>Microbacteriaceae</taxon>
        <taxon>Microbacterium</taxon>
    </lineage>
</organism>
<comment type="caution">
    <text evidence="1">The sequence shown here is derived from an EMBL/GenBank/DDBJ whole genome shotgun (WGS) entry which is preliminary data.</text>
</comment>
<keyword evidence="2" id="KW-1185">Reference proteome</keyword>
<dbReference type="Proteomes" id="UP000529310">
    <property type="component" value="Unassembled WGS sequence"/>
</dbReference>
<evidence type="ECO:0000313" key="1">
    <source>
        <dbReference type="EMBL" id="MBB2976514.1"/>
    </source>
</evidence>
<name>A0A7W4V4E9_9MICO</name>
<dbReference type="AlphaFoldDB" id="A0A7W4V4E9"/>
<dbReference type="EMBL" id="JACHWQ010000006">
    <property type="protein sequence ID" value="MBB2976514.1"/>
    <property type="molecule type" value="Genomic_DNA"/>
</dbReference>